<sequence>MEQSKVSDEEALFERTIKSLESQITNVGAHLTIDTQARLLYIREIKRMADNLQANATAGRITWAAAAREAQETRNLIMGIVRARSTPVGRSFAEKMKLKGYSLNQLIATKTIELHGENAIFSRLSNAKQNGIYASIVTSAGKSNLRVTRAMASLTYAGRSVLFLGIALSAYHIAASSNKVAAFRKELTINGASVAGGIAGGAVAGLACGPAAPVCVTVGAFAGGALAAFAASYSW</sequence>
<dbReference type="Proteomes" id="UP000444318">
    <property type="component" value="Unassembled WGS sequence"/>
</dbReference>
<gene>
    <name evidence="2" type="ORF">GEV01_29905</name>
</gene>
<keyword evidence="3" id="KW-1185">Reference proteome</keyword>
<feature type="transmembrane region" description="Helical" evidence="1">
    <location>
        <begin position="214"/>
        <end position="233"/>
    </location>
</feature>
<evidence type="ECO:0000256" key="1">
    <source>
        <dbReference type="SAM" id="Phobius"/>
    </source>
</evidence>
<organism evidence="2 3">
    <name type="scientific">Rugamonas rivuli</name>
    <dbReference type="NCBI Taxonomy" id="2743358"/>
    <lineage>
        <taxon>Bacteria</taxon>
        <taxon>Pseudomonadati</taxon>
        <taxon>Pseudomonadota</taxon>
        <taxon>Betaproteobacteria</taxon>
        <taxon>Burkholderiales</taxon>
        <taxon>Oxalobacteraceae</taxon>
        <taxon>Telluria group</taxon>
        <taxon>Rugamonas</taxon>
    </lineage>
</organism>
<keyword evidence="1" id="KW-1133">Transmembrane helix</keyword>
<protein>
    <submittedName>
        <fullName evidence="2">Uncharacterized protein</fullName>
    </submittedName>
</protein>
<dbReference type="EMBL" id="WHUF01000013">
    <property type="protein sequence ID" value="MQA23740.1"/>
    <property type="molecule type" value="Genomic_DNA"/>
</dbReference>
<keyword evidence="1" id="KW-0812">Transmembrane</keyword>
<feature type="transmembrane region" description="Helical" evidence="1">
    <location>
        <begin position="187"/>
        <end position="207"/>
    </location>
</feature>
<evidence type="ECO:0000313" key="3">
    <source>
        <dbReference type="Proteomes" id="UP000444318"/>
    </source>
</evidence>
<dbReference type="AlphaFoldDB" id="A0A843SP11"/>
<dbReference type="RefSeq" id="WP_152809953.1">
    <property type="nucleotide sequence ID" value="NZ_WHUF01000013.1"/>
</dbReference>
<comment type="caution">
    <text evidence="2">The sequence shown here is derived from an EMBL/GenBank/DDBJ whole genome shotgun (WGS) entry which is preliminary data.</text>
</comment>
<reference evidence="2 3" key="1">
    <citation type="submission" date="2019-10" db="EMBL/GenBank/DDBJ databases">
        <title>Two novel species isolated from a subtropical stream in China.</title>
        <authorList>
            <person name="Lu H."/>
        </authorList>
    </citation>
    <scope>NUCLEOTIDE SEQUENCE [LARGE SCALE GENOMIC DNA]</scope>
    <source>
        <strain evidence="2 3">FT103W</strain>
    </source>
</reference>
<accession>A0A843SP11</accession>
<keyword evidence="1" id="KW-0472">Membrane</keyword>
<feature type="transmembrane region" description="Helical" evidence="1">
    <location>
        <begin position="156"/>
        <end position="175"/>
    </location>
</feature>
<name>A0A843SP11_9BURK</name>
<evidence type="ECO:0000313" key="2">
    <source>
        <dbReference type="EMBL" id="MQA23740.1"/>
    </source>
</evidence>
<proteinExistence type="predicted"/>